<dbReference type="InterPro" id="IPR007813">
    <property type="entry name" value="PilN"/>
</dbReference>
<feature type="coiled-coil region" evidence="1">
    <location>
        <begin position="57"/>
        <end position="91"/>
    </location>
</feature>
<keyword evidence="2" id="KW-0812">Transmembrane</keyword>
<dbReference type="EMBL" id="RKHR01000004">
    <property type="protein sequence ID" value="ROS01956.1"/>
    <property type="molecule type" value="Genomic_DNA"/>
</dbReference>
<dbReference type="Proteomes" id="UP000275394">
    <property type="component" value="Unassembled WGS sequence"/>
</dbReference>
<keyword evidence="2" id="KW-0472">Membrane</keyword>
<protein>
    <submittedName>
        <fullName evidence="3">Type IV pilus assembly protein PilN</fullName>
    </submittedName>
</protein>
<dbReference type="PANTHER" id="PTHR40278:SF2">
    <property type="entry name" value="TYPE IV PILUS INNER MEMBRANE COMPONENT PILN"/>
    <property type="match status" value="1"/>
</dbReference>
<dbReference type="Pfam" id="PF05137">
    <property type="entry name" value="PilN"/>
    <property type="match status" value="1"/>
</dbReference>
<proteinExistence type="predicted"/>
<comment type="caution">
    <text evidence="3">The sequence shown here is derived from an EMBL/GenBank/DDBJ whole genome shotgun (WGS) entry which is preliminary data.</text>
</comment>
<dbReference type="OrthoDB" id="5296173at2"/>
<keyword evidence="4" id="KW-1185">Reference proteome</keyword>
<keyword evidence="1" id="KW-0175">Coiled coil</keyword>
<sequence>MATINLLPWREERREELKKEFLVCCVLSIVAAGLLLTVYYSFVNNALTSQQARNGYIERHISDLDVQVKEIKELKKKRQQMLDRMKVVQDLQGTRPYIVHVFDELVRSTPDGLYFGEVTAKGELISVEGVAESSQRVSSLMRALEKSEWFKDPNLTEVQANRAFGEQGSNFKMTFRLELPGQEDGEDT</sequence>
<evidence type="ECO:0000256" key="1">
    <source>
        <dbReference type="SAM" id="Coils"/>
    </source>
</evidence>
<gene>
    <name evidence="3" type="ORF">EDC56_2405</name>
</gene>
<dbReference type="RefSeq" id="WP_123712702.1">
    <property type="nucleotide sequence ID" value="NZ_RKHR01000004.1"/>
</dbReference>
<organism evidence="3 4">
    <name type="scientific">Sinobacterium caligoides</name>
    <dbReference type="NCBI Taxonomy" id="933926"/>
    <lineage>
        <taxon>Bacteria</taxon>
        <taxon>Pseudomonadati</taxon>
        <taxon>Pseudomonadota</taxon>
        <taxon>Gammaproteobacteria</taxon>
        <taxon>Cellvibrionales</taxon>
        <taxon>Spongiibacteraceae</taxon>
        <taxon>Sinobacterium</taxon>
    </lineage>
</organism>
<name>A0A3N2DQ58_9GAMM</name>
<evidence type="ECO:0000256" key="2">
    <source>
        <dbReference type="SAM" id="Phobius"/>
    </source>
</evidence>
<evidence type="ECO:0000313" key="3">
    <source>
        <dbReference type="EMBL" id="ROS01956.1"/>
    </source>
</evidence>
<keyword evidence="2" id="KW-1133">Transmembrane helix</keyword>
<dbReference type="GO" id="GO:0043107">
    <property type="term" value="P:type IV pilus-dependent motility"/>
    <property type="evidence" value="ECO:0007669"/>
    <property type="project" value="TreeGrafter"/>
</dbReference>
<dbReference type="PANTHER" id="PTHR40278">
    <property type="entry name" value="DNA UTILIZATION PROTEIN HOFN"/>
    <property type="match status" value="1"/>
</dbReference>
<feature type="transmembrane region" description="Helical" evidence="2">
    <location>
        <begin position="21"/>
        <end position="42"/>
    </location>
</feature>
<dbReference type="GO" id="GO:0043683">
    <property type="term" value="P:type IV pilus assembly"/>
    <property type="evidence" value="ECO:0007669"/>
    <property type="project" value="TreeGrafter"/>
</dbReference>
<reference evidence="3 4" key="1">
    <citation type="submission" date="2018-11" db="EMBL/GenBank/DDBJ databases">
        <title>Genomic Encyclopedia of Type Strains, Phase IV (KMG-IV): sequencing the most valuable type-strain genomes for metagenomic binning, comparative biology and taxonomic classification.</title>
        <authorList>
            <person name="Goeker M."/>
        </authorList>
    </citation>
    <scope>NUCLEOTIDE SEQUENCE [LARGE SCALE GENOMIC DNA]</scope>
    <source>
        <strain evidence="3 4">DSM 100316</strain>
    </source>
</reference>
<dbReference type="AlphaFoldDB" id="A0A3N2DQ58"/>
<dbReference type="InterPro" id="IPR052534">
    <property type="entry name" value="Extracell_DNA_Util/SecSys_Comp"/>
</dbReference>
<evidence type="ECO:0000313" key="4">
    <source>
        <dbReference type="Proteomes" id="UP000275394"/>
    </source>
</evidence>
<accession>A0A3N2DQ58</accession>